<feature type="domain" description="Ionotropic glutamate receptor C-terminal" evidence="10">
    <location>
        <begin position="264"/>
        <end position="528"/>
    </location>
</feature>
<organism evidence="11 12">
    <name type="scientific">Diploptera punctata</name>
    <name type="common">Pacific beetle cockroach</name>
    <dbReference type="NCBI Taxonomy" id="6984"/>
    <lineage>
        <taxon>Eukaryota</taxon>
        <taxon>Metazoa</taxon>
        <taxon>Ecdysozoa</taxon>
        <taxon>Arthropoda</taxon>
        <taxon>Hexapoda</taxon>
        <taxon>Insecta</taxon>
        <taxon>Pterygota</taxon>
        <taxon>Neoptera</taxon>
        <taxon>Polyneoptera</taxon>
        <taxon>Dictyoptera</taxon>
        <taxon>Blattodea</taxon>
        <taxon>Blaberoidea</taxon>
        <taxon>Blaberidae</taxon>
        <taxon>Diplopterinae</taxon>
        <taxon>Diploptera</taxon>
    </lineage>
</organism>
<comment type="caution">
    <text evidence="11">The sequence shown here is derived from an EMBL/GenBank/DDBJ whole genome shotgun (WGS) entry which is preliminary data.</text>
</comment>
<gene>
    <name evidence="11" type="ORF">L9F63_010033</name>
</gene>
<dbReference type="Gene3D" id="3.40.190.10">
    <property type="entry name" value="Periplasmic binding protein-like II"/>
    <property type="match status" value="1"/>
</dbReference>
<dbReference type="EMBL" id="JASPKZ010000803">
    <property type="protein sequence ID" value="KAJ9599501.1"/>
    <property type="molecule type" value="Genomic_DNA"/>
</dbReference>
<dbReference type="PANTHER" id="PTHR42643">
    <property type="entry name" value="IONOTROPIC RECEPTOR 20A-RELATED"/>
    <property type="match status" value="1"/>
</dbReference>
<dbReference type="Gene3D" id="1.10.287.70">
    <property type="match status" value="1"/>
</dbReference>
<keyword evidence="5 9" id="KW-1133">Transmembrane helix</keyword>
<comment type="subcellular location">
    <subcellularLocation>
        <location evidence="1">Cell membrane</location>
        <topology evidence="1">Multi-pass membrane protein</topology>
    </subcellularLocation>
</comment>
<name>A0AAD8ERB4_DIPPU</name>
<evidence type="ECO:0000256" key="2">
    <source>
        <dbReference type="ARBA" id="ARBA00008685"/>
    </source>
</evidence>
<comment type="similarity">
    <text evidence="2">Belongs to the glutamate-gated ion channel (TC 1.A.10.1) family.</text>
</comment>
<reference evidence="11" key="2">
    <citation type="submission" date="2023-05" db="EMBL/GenBank/DDBJ databases">
        <authorList>
            <person name="Fouks B."/>
        </authorList>
    </citation>
    <scope>NUCLEOTIDE SEQUENCE</scope>
    <source>
        <strain evidence="11">Stay&amp;Tobe</strain>
        <tissue evidence="11">Testes</tissue>
    </source>
</reference>
<dbReference type="GO" id="GO:0050906">
    <property type="term" value="P:detection of stimulus involved in sensory perception"/>
    <property type="evidence" value="ECO:0007669"/>
    <property type="project" value="UniProtKB-ARBA"/>
</dbReference>
<accession>A0AAD8ERB4</accession>
<dbReference type="AlphaFoldDB" id="A0AAD8ERB4"/>
<keyword evidence="8" id="KW-0325">Glycoprotein</keyword>
<evidence type="ECO:0000259" key="10">
    <source>
        <dbReference type="Pfam" id="PF00060"/>
    </source>
</evidence>
<dbReference type="Proteomes" id="UP001233999">
    <property type="component" value="Unassembled WGS sequence"/>
</dbReference>
<keyword evidence="7" id="KW-0675">Receptor</keyword>
<dbReference type="SUPFAM" id="SSF53850">
    <property type="entry name" value="Periplasmic binding protein-like II"/>
    <property type="match status" value="1"/>
</dbReference>
<dbReference type="GO" id="GO:0015276">
    <property type="term" value="F:ligand-gated monoatomic ion channel activity"/>
    <property type="evidence" value="ECO:0007669"/>
    <property type="project" value="InterPro"/>
</dbReference>
<evidence type="ECO:0000313" key="11">
    <source>
        <dbReference type="EMBL" id="KAJ9599501.1"/>
    </source>
</evidence>
<evidence type="ECO:0000256" key="5">
    <source>
        <dbReference type="ARBA" id="ARBA00022989"/>
    </source>
</evidence>
<dbReference type="InterPro" id="IPR001320">
    <property type="entry name" value="Iontro_rcpt_C"/>
</dbReference>
<evidence type="ECO:0000313" key="12">
    <source>
        <dbReference type="Proteomes" id="UP001233999"/>
    </source>
</evidence>
<dbReference type="GO" id="GO:0005886">
    <property type="term" value="C:plasma membrane"/>
    <property type="evidence" value="ECO:0007669"/>
    <property type="project" value="UniProtKB-SubCell"/>
</dbReference>
<evidence type="ECO:0000256" key="7">
    <source>
        <dbReference type="ARBA" id="ARBA00023170"/>
    </source>
</evidence>
<keyword evidence="12" id="KW-1185">Reference proteome</keyword>
<feature type="transmembrane region" description="Helical" evidence="9">
    <location>
        <begin position="522"/>
        <end position="543"/>
    </location>
</feature>
<keyword evidence="4 9" id="KW-0812">Transmembrane</keyword>
<feature type="transmembrane region" description="Helical" evidence="9">
    <location>
        <begin position="328"/>
        <end position="351"/>
    </location>
</feature>
<evidence type="ECO:0000256" key="4">
    <source>
        <dbReference type="ARBA" id="ARBA00022692"/>
    </source>
</evidence>
<dbReference type="InterPro" id="IPR052192">
    <property type="entry name" value="Insect_Ionotropic_Sensory_Rcpt"/>
</dbReference>
<reference evidence="11" key="1">
    <citation type="journal article" date="2023" name="IScience">
        <title>Live-bearing cockroach genome reveals convergent evolutionary mechanisms linked to viviparity in insects and beyond.</title>
        <authorList>
            <person name="Fouks B."/>
            <person name="Harrison M.C."/>
            <person name="Mikhailova A.A."/>
            <person name="Marchal E."/>
            <person name="English S."/>
            <person name="Carruthers M."/>
            <person name="Jennings E.C."/>
            <person name="Chiamaka E.L."/>
            <person name="Frigard R.A."/>
            <person name="Pippel M."/>
            <person name="Attardo G.M."/>
            <person name="Benoit J.B."/>
            <person name="Bornberg-Bauer E."/>
            <person name="Tobe S.S."/>
        </authorList>
    </citation>
    <scope>NUCLEOTIDE SEQUENCE</scope>
    <source>
        <strain evidence="11">Stay&amp;Tobe</strain>
    </source>
</reference>
<feature type="transmembrane region" description="Helical" evidence="9">
    <location>
        <begin position="262"/>
        <end position="285"/>
    </location>
</feature>
<dbReference type="Pfam" id="PF00060">
    <property type="entry name" value="Lig_chan"/>
    <property type="match status" value="1"/>
</dbReference>
<keyword evidence="3" id="KW-1003">Cell membrane</keyword>
<evidence type="ECO:0000256" key="8">
    <source>
        <dbReference type="ARBA" id="ARBA00023180"/>
    </source>
</evidence>
<evidence type="ECO:0000256" key="3">
    <source>
        <dbReference type="ARBA" id="ARBA00022475"/>
    </source>
</evidence>
<evidence type="ECO:0000256" key="1">
    <source>
        <dbReference type="ARBA" id="ARBA00004651"/>
    </source>
</evidence>
<feature type="transmembrane region" description="Helical" evidence="9">
    <location>
        <begin position="297"/>
        <end position="316"/>
    </location>
</feature>
<evidence type="ECO:0000256" key="6">
    <source>
        <dbReference type="ARBA" id="ARBA00023136"/>
    </source>
</evidence>
<protein>
    <recommendedName>
        <fullName evidence="10">Ionotropic glutamate receptor C-terminal domain-containing protein</fullName>
    </recommendedName>
</protein>
<evidence type="ECO:0000256" key="9">
    <source>
        <dbReference type="SAM" id="Phobius"/>
    </source>
</evidence>
<sequence>MFISINIGNEVNIKFNLQFVLEHLRFSKSWNPRAHFVIILLDYLFLEPNKITYDILLYLFKNKILKAIVIKYNMYASDKLEGNTIKLYSWIPNHNSKYCDGFENITVINTWINNGDKGYFIKNNSLFEENIKMKTRGCPFRISTFPVKYFIIEDVNFSLTKPVFKEGLEIQMIKIIAKKLEMDEYYLPVIKDPWFLMDKDGNVSGYARELYYNNADIAFGALSLMEIVPILTDSTNIHFWDKISWYVPCGTRFPRWESITRIFSITVWLCIVLSVILAVVTIIFLARKSVCSEQKSYKSGITTLYYCFGVLIAESIALPNSSSVRLFFLSWLCYSLSINTVFQAYLTTFLIDPGFRPHFKTFKELLDSDMKLGTIEFDLYLYNYSSSEYISRILEKNEDCSFKNHCVEWAIKYKNLSVIQSELNIAYLIAASLIGSSADDTNLLCGIDEVVQHLKLVTLMPKGSPLYQSVNDIIVRITEAGLYKQWLNLFLYEQKIKNKKYLPFRGSDEYTVLTLAHMQSPFLVMTLGYGLSIIMFTGEMIHFRIKMLDSSL</sequence>
<keyword evidence="6 9" id="KW-0472">Membrane</keyword>
<proteinExistence type="inferred from homology"/>
<dbReference type="PANTHER" id="PTHR42643:SF30">
    <property type="entry name" value="IONOTROPIC RECEPTOR 40A-RELATED"/>
    <property type="match status" value="1"/>
</dbReference>